<feature type="domain" description="FAD dependent oxidoreductase" evidence="2">
    <location>
        <begin position="29"/>
        <end position="381"/>
    </location>
</feature>
<gene>
    <name evidence="3" type="ORF">SAMN06295920_109194</name>
</gene>
<keyword evidence="4" id="KW-1185">Reference proteome</keyword>
<dbReference type="STRING" id="439228.SAMN06295920_109194"/>
<dbReference type="GO" id="GO:0005737">
    <property type="term" value="C:cytoplasm"/>
    <property type="evidence" value="ECO:0007669"/>
    <property type="project" value="TreeGrafter"/>
</dbReference>
<dbReference type="PANTHER" id="PTHR13847:SF281">
    <property type="entry name" value="FAD DEPENDENT OXIDOREDUCTASE DOMAIN-CONTAINING PROTEIN"/>
    <property type="match status" value="1"/>
</dbReference>
<proteinExistence type="predicted"/>
<accession>A0A1T5FH63</accession>
<evidence type="ECO:0000313" key="3">
    <source>
        <dbReference type="EMBL" id="SKB95446.1"/>
    </source>
</evidence>
<dbReference type="Gene3D" id="3.50.50.60">
    <property type="entry name" value="FAD/NAD(P)-binding domain"/>
    <property type="match status" value="1"/>
</dbReference>
<sequence>MTLPGRVWRADPPSIRPVPLEGDLAAETLVIGAGFAGLAAALELAGAGRSVVLLEAGEIGDGASAASAGQVAPLMYGARRTPEQVAATLGAVRGARLNRRVAASGRWLFDRIVALGIDAQARHGLVTVHRGEASLAAAAGLYAQWEPYGARVEPVDRDELRGLVGSDRYAGGYRWVDGGIVDPARLVDGLASAAARAGAIIHTRSRVMALRRLAAGWEARTAAGGVAARHVIVATGSAGLPAWPDLARTVYAAPVAIVATAPLADRAAALLPRGGPIADLDDKAVFSPAVTADGRLLVSFLMNGLRADLDRAPGPARRRLARAFPDWPQPPFETLSWGQVALTPDGLPRLIRGGEGLVGVTGCNGAGLTLGILAGREAARWAMGTAEDELALPLSPARPLPLARAMPVLLRNLLVPIANRIGA</sequence>
<evidence type="ECO:0000256" key="1">
    <source>
        <dbReference type="ARBA" id="ARBA00023002"/>
    </source>
</evidence>
<evidence type="ECO:0000259" key="2">
    <source>
        <dbReference type="Pfam" id="PF01266"/>
    </source>
</evidence>
<dbReference type="InterPro" id="IPR036188">
    <property type="entry name" value="FAD/NAD-bd_sf"/>
</dbReference>
<dbReference type="Proteomes" id="UP000189818">
    <property type="component" value="Unassembled WGS sequence"/>
</dbReference>
<dbReference type="InterPro" id="IPR006076">
    <property type="entry name" value="FAD-dep_OxRdtase"/>
</dbReference>
<dbReference type="Pfam" id="PF01266">
    <property type="entry name" value="DAO"/>
    <property type="match status" value="1"/>
</dbReference>
<dbReference type="SUPFAM" id="SSF51905">
    <property type="entry name" value="FAD/NAD(P)-binding domain"/>
    <property type="match status" value="1"/>
</dbReference>
<protein>
    <submittedName>
        <fullName evidence="3">Glycine/D-amino acid oxidase</fullName>
    </submittedName>
</protein>
<dbReference type="EMBL" id="FUYM01000009">
    <property type="protein sequence ID" value="SKB95446.1"/>
    <property type="molecule type" value="Genomic_DNA"/>
</dbReference>
<dbReference type="AlphaFoldDB" id="A0A1T5FH63"/>
<reference evidence="4" key="1">
    <citation type="submission" date="2017-02" db="EMBL/GenBank/DDBJ databases">
        <authorList>
            <person name="Varghese N."/>
            <person name="Submissions S."/>
        </authorList>
    </citation>
    <scope>NUCLEOTIDE SEQUENCE [LARGE SCALE GENOMIC DNA]</scope>
    <source>
        <strain evidence="4">UM2</strain>
    </source>
</reference>
<name>A0A1T5FH63_9SPHN</name>
<dbReference type="GO" id="GO:0016491">
    <property type="term" value="F:oxidoreductase activity"/>
    <property type="evidence" value="ECO:0007669"/>
    <property type="project" value="UniProtKB-KW"/>
</dbReference>
<evidence type="ECO:0000313" key="4">
    <source>
        <dbReference type="Proteomes" id="UP000189818"/>
    </source>
</evidence>
<organism evidence="3 4">
    <name type="scientific">Rhizorhabdus histidinilytica</name>
    <dbReference type="NCBI Taxonomy" id="439228"/>
    <lineage>
        <taxon>Bacteria</taxon>
        <taxon>Pseudomonadati</taxon>
        <taxon>Pseudomonadota</taxon>
        <taxon>Alphaproteobacteria</taxon>
        <taxon>Sphingomonadales</taxon>
        <taxon>Sphingomonadaceae</taxon>
        <taxon>Rhizorhabdus</taxon>
    </lineage>
</organism>
<dbReference type="RefSeq" id="WP_176152624.1">
    <property type="nucleotide sequence ID" value="NZ_FUYM01000009.1"/>
</dbReference>
<dbReference type="Gene3D" id="3.30.9.10">
    <property type="entry name" value="D-Amino Acid Oxidase, subunit A, domain 2"/>
    <property type="match status" value="1"/>
</dbReference>
<dbReference type="PANTHER" id="PTHR13847">
    <property type="entry name" value="SARCOSINE DEHYDROGENASE-RELATED"/>
    <property type="match status" value="1"/>
</dbReference>
<keyword evidence="1" id="KW-0560">Oxidoreductase</keyword>